<dbReference type="InterPro" id="IPR027417">
    <property type="entry name" value="P-loop_NTPase"/>
</dbReference>
<organism evidence="3">
    <name type="scientific">bioreactor metagenome</name>
    <dbReference type="NCBI Taxonomy" id="1076179"/>
    <lineage>
        <taxon>unclassified sequences</taxon>
        <taxon>metagenomes</taxon>
        <taxon>ecological metagenomes</taxon>
    </lineage>
</organism>
<dbReference type="Gene3D" id="3.40.50.300">
    <property type="entry name" value="P-loop containing nucleotide triphosphate hydrolases"/>
    <property type="match status" value="1"/>
</dbReference>
<evidence type="ECO:0000259" key="2">
    <source>
        <dbReference type="PROSITE" id="PS51194"/>
    </source>
</evidence>
<dbReference type="InterPro" id="IPR049730">
    <property type="entry name" value="SNF2/RAD54-like_C"/>
</dbReference>
<protein>
    <recommendedName>
        <fullName evidence="2">Helicase C-terminal domain-containing protein</fullName>
    </recommendedName>
</protein>
<comment type="caution">
    <text evidence="3">The sequence shown here is derived from an EMBL/GenBank/DDBJ whole genome shotgun (WGS) entry which is preliminary data.</text>
</comment>
<accession>A0A645CCM6</accession>
<reference evidence="3" key="1">
    <citation type="submission" date="2019-08" db="EMBL/GenBank/DDBJ databases">
        <authorList>
            <person name="Kucharzyk K."/>
            <person name="Murdoch R.W."/>
            <person name="Higgins S."/>
            <person name="Loffler F."/>
        </authorList>
    </citation>
    <scope>NUCLEOTIDE SEQUENCE</scope>
</reference>
<dbReference type="EMBL" id="VSSQ01026153">
    <property type="protein sequence ID" value="MPM74716.1"/>
    <property type="molecule type" value="Genomic_DNA"/>
</dbReference>
<feature type="domain" description="Helicase C-terminal" evidence="2">
    <location>
        <begin position="79"/>
        <end position="238"/>
    </location>
</feature>
<dbReference type="CDD" id="cd18793">
    <property type="entry name" value="SF2_C_SNF"/>
    <property type="match status" value="1"/>
</dbReference>
<dbReference type="PANTHER" id="PTHR10799">
    <property type="entry name" value="SNF2/RAD54 HELICASE FAMILY"/>
    <property type="match status" value="1"/>
</dbReference>
<dbReference type="SMART" id="SM00490">
    <property type="entry name" value="HELICc"/>
    <property type="match status" value="1"/>
</dbReference>
<dbReference type="GO" id="GO:0016787">
    <property type="term" value="F:hydrolase activity"/>
    <property type="evidence" value="ECO:0007669"/>
    <property type="project" value="UniProtKB-KW"/>
</dbReference>
<evidence type="ECO:0000313" key="3">
    <source>
        <dbReference type="EMBL" id="MPM74716.1"/>
    </source>
</evidence>
<name>A0A645CCM6_9ZZZZ</name>
<sequence>MAPELPDLYEETLFCDMSPTQAEVYEKEKNLIRNRLLDTSAQIAPGQFSIIALQGLTRLRILANHPAMLDPGYEGDSGKFEQICMNFETLRAEGHKVLIFSSFVKHLRILANFFDDQNWQYSWLTGSMTPAQRDAEITRFNNDSNINCFFISLKAGGTGLNLTAADYVFIIDPWWNPASETQALSRAHRIGQDKKVFVYRFITSNSIEDKIRKLQVEKSNLASTFITTGNPLSALSLDEIMASLG</sequence>
<evidence type="ECO:0000256" key="1">
    <source>
        <dbReference type="ARBA" id="ARBA00022801"/>
    </source>
</evidence>
<dbReference type="AlphaFoldDB" id="A0A645CCM6"/>
<keyword evidence="1" id="KW-0378">Hydrolase</keyword>
<dbReference type="PROSITE" id="PS51194">
    <property type="entry name" value="HELICASE_CTER"/>
    <property type="match status" value="1"/>
</dbReference>
<dbReference type="SUPFAM" id="SSF52540">
    <property type="entry name" value="P-loop containing nucleoside triphosphate hydrolases"/>
    <property type="match status" value="1"/>
</dbReference>
<dbReference type="Pfam" id="PF00271">
    <property type="entry name" value="Helicase_C"/>
    <property type="match status" value="1"/>
</dbReference>
<dbReference type="InterPro" id="IPR001650">
    <property type="entry name" value="Helicase_C-like"/>
</dbReference>
<gene>
    <name evidence="3" type="ORF">SDC9_121705</name>
</gene>
<proteinExistence type="predicted"/>